<keyword evidence="7" id="KW-1185">Reference proteome</keyword>
<dbReference type="Gene3D" id="3.40.309.10">
    <property type="entry name" value="Aldehyde Dehydrogenase, Chain A, domain 2"/>
    <property type="match status" value="1"/>
</dbReference>
<dbReference type="Proteomes" id="UP000294692">
    <property type="component" value="Unassembled WGS sequence"/>
</dbReference>
<dbReference type="Pfam" id="PF00171">
    <property type="entry name" value="Aldedh"/>
    <property type="match status" value="1"/>
</dbReference>
<accession>A0A4R3UW45</accession>
<dbReference type="AlphaFoldDB" id="A0A4R3UW45"/>
<evidence type="ECO:0000256" key="1">
    <source>
        <dbReference type="ARBA" id="ARBA00009986"/>
    </source>
</evidence>
<dbReference type="InterPro" id="IPR016161">
    <property type="entry name" value="Ald_DH/histidinol_DH"/>
</dbReference>
<dbReference type="FunFam" id="3.40.605.10:FF:000007">
    <property type="entry name" value="NAD/NADP-dependent betaine aldehyde dehydrogenase"/>
    <property type="match status" value="1"/>
</dbReference>
<name>A0A4R3UW45_9BURK</name>
<dbReference type="InterPro" id="IPR016162">
    <property type="entry name" value="Ald_DH_N"/>
</dbReference>
<evidence type="ECO:0000256" key="2">
    <source>
        <dbReference type="ARBA" id="ARBA00023002"/>
    </source>
</evidence>
<dbReference type="GO" id="GO:0016620">
    <property type="term" value="F:oxidoreductase activity, acting on the aldehyde or oxo group of donors, NAD or NADP as acceptor"/>
    <property type="evidence" value="ECO:0007669"/>
    <property type="project" value="InterPro"/>
</dbReference>
<dbReference type="PROSITE" id="PS00687">
    <property type="entry name" value="ALDEHYDE_DEHYDR_GLU"/>
    <property type="match status" value="1"/>
</dbReference>
<dbReference type="InterPro" id="IPR016163">
    <property type="entry name" value="Ald_DH_C"/>
</dbReference>
<reference evidence="6 7" key="1">
    <citation type="submission" date="2019-03" db="EMBL/GenBank/DDBJ databases">
        <title>Genomic Encyclopedia of Type Strains, Phase IV (KMG-IV): sequencing the most valuable type-strain genomes for metagenomic binning, comparative biology and taxonomic classification.</title>
        <authorList>
            <person name="Goeker M."/>
        </authorList>
    </citation>
    <scope>NUCLEOTIDE SEQUENCE [LARGE SCALE GENOMIC DNA]</scope>
    <source>
        <strain evidence="6 7">DSM 100048</strain>
    </source>
</reference>
<protein>
    <submittedName>
        <fullName evidence="6">Betaine-aldehyde dehydrogenase</fullName>
    </submittedName>
</protein>
<dbReference type="RefSeq" id="WP_132477666.1">
    <property type="nucleotide sequence ID" value="NZ_JBHRVM010000001.1"/>
</dbReference>
<comment type="caution">
    <text evidence="6">The sequence shown here is derived from an EMBL/GenBank/DDBJ whole genome shotgun (WGS) entry which is preliminary data.</text>
</comment>
<organism evidence="6 7">
    <name type="scientific">Paracandidimonas soli</name>
    <dbReference type="NCBI Taxonomy" id="1917182"/>
    <lineage>
        <taxon>Bacteria</taxon>
        <taxon>Pseudomonadati</taxon>
        <taxon>Pseudomonadota</taxon>
        <taxon>Betaproteobacteria</taxon>
        <taxon>Burkholderiales</taxon>
        <taxon>Alcaligenaceae</taxon>
        <taxon>Paracandidimonas</taxon>
    </lineage>
</organism>
<dbReference type="EMBL" id="SMBX01000008">
    <property type="protein sequence ID" value="TCU95220.1"/>
    <property type="molecule type" value="Genomic_DNA"/>
</dbReference>
<gene>
    <name evidence="6" type="ORF">EV686_10863</name>
</gene>
<dbReference type="InterPro" id="IPR015590">
    <property type="entry name" value="Aldehyde_DH_dom"/>
</dbReference>
<dbReference type="PANTHER" id="PTHR11699">
    <property type="entry name" value="ALDEHYDE DEHYDROGENASE-RELATED"/>
    <property type="match status" value="1"/>
</dbReference>
<sequence>MSQQKQTSSVIPVNDGHYYGGQWHAPIDGRYTQVVNPATQAVLGRVANAAAEDADAAVGAARSAFPVWRSTPIFKRAEILRSAAAVLRRHDKELALLDALNCGNPVAEMVHDVHAAAAMLEYFAGLIPELKGDTIPMNNGSFNFTIREPLGVIVRIYPSNHPLLFAASRIAAALAAGNTVVIKPPEQAPLSSIRMIELIANLFPAGVLNCLNGDRAAGAALVEHPLVAKVALTGGEAAGKAVLRAAAEQIKPTLLELGGKNALIVYPDADLPAAVTGAVRGMNFLWAGQSCGSTSRVYVHASLYDEFLERFAKGVRAAHRPGLPEDPKTTMGCLGHKNAFDKTMSYIELALSEGARLVTGGRRPDDPELANGWFVEPTIFADVASDMRVAREEIFGPVVVVIPWTNEDTLMAEVNALDYGLTCSIWTQDLNTALAAAGRVEAGYVWINGSSSHAIGAPFGGYKRSGLGREECLEELFEFTQVKNVNVARASS</sequence>
<evidence type="ECO:0000313" key="7">
    <source>
        <dbReference type="Proteomes" id="UP000294692"/>
    </source>
</evidence>
<dbReference type="SUPFAM" id="SSF53720">
    <property type="entry name" value="ALDH-like"/>
    <property type="match status" value="1"/>
</dbReference>
<evidence type="ECO:0000256" key="3">
    <source>
        <dbReference type="PROSITE-ProRule" id="PRU10007"/>
    </source>
</evidence>
<dbReference type="InterPro" id="IPR029510">
    <property type="entry name" value="Ald_DH_CS_GLU"/>
</dbReference>
<comment type="similarity">
    <text evidence="1 4">Belongs to the aldehyde dehydrogenase family.</text>
</comment>
<feature type="domain" description="Aldehyde dehydrogenase" evidence="5">
    <location>
        <begin position="30"/>
        <end position="485"/>
    </location>
</feature>
<dbReference type="OrthoDB" id="6187633at2"/>
<evidence type="ECO:0000313" key="6">
    <source>
        <dbReference type="EMBL" id="TCU95220.1"/>
    </source>
</evidence>
<evidence type="ECO:0000256" key="4">
    <source>
        <dbReference type="RuleBase" id="RU003345"/>
    </source>
</evidence>
<feature type="active site" evidence="3">
    <location>
        <position position="256"/>
    </location>
</feature>
<proteinExistence type="inferred from homology"/>
<keyword evidence="2 4" id="KW-0560">Oxidoreductase</keyword>
<evidence type="ECO:0000259" key="5">
    <source>
        <dbReference type="Pfam" id="PF00171"/>
    </source>
</evidence>
<dbReference type="Gene3D" id="3.40.605.10">
    <property type="entry name" value="Aldehyde Dehydrogenase, Chain A, domain 1"/>
    <property type="match status" value="1"/>
</dbReference>
<dbReference type="FunFam" id="3.40.309.10:FF:000009">
    <property type="entry name" value="Aldehyde dehydrogenase A"/>
    <property type="match status" value="1"/>
</dbReference>